<keyword evidence="7" id="KW-1185">Reference proteome</keyword>
<dbReference type="InterPro" id="IPR000582">
    <property type="entry name" value="Acyl-CoA-binding_protein"/>
</dbReference>
<accession>A0A1W4XPV3</accession>
<feature type="repeat" description="ANK" evidence="5">
    <location>
        <begin position="197"/>
        <end position="229"/>
    </location>
</feature>
<dbReference type="InterPro" id="IPR014352">
    <property type="entry name" value="FERM/acyl-CoA-bd_prot_sf"/>
</dbReference>
<dbReference type="InterPro" id="IPR035984">
    <property type="entry name" value="Acyl-CoA-binding_sf"/>
</dbReference>
<dbReference type="PRINTS" id="PR00689">
    <property type="entry name" value="ACOABINDINGP"/>
</dbReference>
<dbReference type="PROSITE" id="PS50297">
    <property type="entry name" value="ANK_REP_REGION"/>
    <property type="match status" value="2"/>
</dbReference>
<dbReference type="SUPFAM" id="SSF48403">
    <property type="entry name" value="Ankyrin repeat"/>
    <property type="match status" value="1"/>
</dbReference>
<dbReference type="SUPFAM" id="SSF47027">
    <property type="entry name" value="Acyl-CoA binding protein"/>
    <property type="match status" value="1"/>
</dbReference>
<dbReference type="Gene3D" id="1.20.80.10">
    <property type="match status" value="1"/>
</dbReference>
<proteinExistence type="predicted"/>
<evidence type="ECO:0000256" key="4">
    <source>
        <dbReference type="ARBA" id="ARBA00023121"/>
    </source>
</evidence>
<dbReference type="AlphaFoldDB" id="A0A1W4XPV3"/>
<dbReference type="KEGG" id="apln:108743375"/>
<evidence type="ECO:0000256" key="1">
    <source>
        <dbReference type="ARBA" id="ARBA00018419"/>
    </source>
</evidence>
<protein>
    <recommendedName>
        <fullName evidence="1">Acyl-CoA-binding domain-containing protein 6</fullName>
    </recommendedName>
</protein>
<organism evidence="7 8">
    <name type="scientific">Agrilus planipennis</name>
    <name type="common">Emerald ash borer</name>
    <name type="synonym">Agrilus marcopoli</name>
    <dbReference type="NCBI Taxonomy" id="224129"/>
    <lineage>
        <taxon>Eukaryota</taxon>
        <taxon>Metazoa</taxon>
        <taxon>Ecdysozoa</taxon>
        <taxon>Arthropoda</taxon>
        <taxon>Hexapoda</taxon>
        <taxon>Insecta</taxon>
        <taxon>Pterygota</taxon>
        <taxon>Neoptera</taxon>
        <taxon>Endopterygota</taxon>
        <taxon>Coleoptera</taxon>
        <taxon>Polyphaga</taxon>
        <taxon>Elateriformia</taxon>
        <taxon>Buprestoidea</taxon>
        <taxon>Buprestidae</taxon>
        <taxon>Agrilinae</taxon>
        <taxon>Agrilus</taxon>
    </lineage>
</organism>
<dbReference type="PANTHER" id="PTHR24119:SF0">
    <property type="entry name" value="ACYL-COA-BINDING DOMAIN-CONTAINING PROTEIN 6"/>
    <property type="match status" value="1"/>
</dbReference>
<dbReference type="Pfam" id="PF12796">
    <property type="entry name" value="Ank_2"/>
    <property type="match status" value="1"/>
</dbReference>
<sequence length="253" mass="28203">MADDNLDDLIELNSENDDLSEAFTRAADHLQKIATKIDNATLLSLYAYYKQATNGPCTSSRPGLFDLKAKSKWDAWKKLENMAKEEAKTLYVKKVCALDPQFSSATVPTQTKNNWVCISTLQQTEVIDETAKTVVDHVVEGNTDKLENILKTMSKDSINKLDDSGLGLIHWAADRGSLDTLRLLISLEADINLEDCEKQTALHYASSCGHYNCVHFLLENGADMNKKDINGLEPLSVAADKDIEEILNKFNFI</sequence>
<evidence type="ECO:0000256" key="5">
    <source>
        <dbReference type="PROSITE-ProRule" id="PRU00023"/>
    </source>
</evidence>
<dbReference type="InterPro" id="IPR036770">
    <property type="entry name" value="Ankyrin_rpt-contain_sf"/>
</dbReference>
<keyword evidence="2" id="KW-0677">Repeat</keyword>
<feature type="repeat" description="ANK" evidence="5">
    <location>
        <begin position="164"/>
        <end position="196"/>
    </location>
</feature>
<dbReference type="PROSITE" id="PS50088">
    <property type="entry name" value="ANK_REPEAT"/>
    <property type="match status" value="2"/>
</dbReference>
<dbReference type="GeneID" id="108743375"/>
<gene>
    <name evidence="8" type="primary">LOC108743375</name>
</gene>
<name>A0A1W4XPV3_AGRPL</name>
<dbReference type="OrthoDB" id="10254927at2759"/>
<dbReference type="PROSITE" id="PS51228">
    <property type="entry name" value="ACB_2"/>
    <property type="match status" value="1"/>
</dbReference>
<dbReference type="PANTHER" id="PTHR24119">
    <property type="entry name" value="ACYL-COA-BINDING DOMAIN-CONTAINING PROTEIN 6"/>
    <property type="match status" value="1"/>
</dbReference>
<reference evidence="8" key="1">
    <citation type="submission" date="2025-08" db="UniProtKB">
        <authorList>
            <consortium name="RefSeq"/>
        </authorList>
    </citation>
    <scope>IDENTIFICATION</scope>
    <source>
        <tissue evidence="8">Entire body</tissue>
    </source>
</reference>
<evidence type="ECO:0000259" key="6">
    <source>
        <dbReference type="PROSITE" id="PS51228"/>
    </source>
</evidence>
<evidence type="ECO:0000256" key="2">
    <source>
        <dbReference type="ARBA" id="ARBA00022737"/>
    </source>
</evidence>
<dbReference type="InterPro" id="IPR002110">
    <property type="entry name" value="Ankyrin_rpt"/>
</dbReference>
<dbReference type="SMART" id="SM00248">
    <property type="entry name" value="ANK"/>
    <property type="match status" value="2"/>
</dbReference>
<dbReference type="FunCoup" id="A0A1W4XPV3">
    <property type="interactions" value="1146"/>
</dbReference>
<dbReference type="Pfam" id="PF00887">
    <property type="entry name" value="ACBP"/>
    <property type="match status" value="1"/>
</dbReference>
<dbReference type="STRING" id="224129.A0A1W4XPV3"/>
<dbReference type="RefSeq" id="XP_018334430.1">
    <property type="nucleotide sequence ID" value="XM_018478928.2"/>
</dbReference>
<dbReference type="InParanoid" id="A0A1W4XPV3"/>
<keyword evidence="3 5" id="KW-0040">ANK repeat</keyword>
<evidence type="ECO:0000313" key="8">
    <source>
        <dbReference type="RefSeq" id="XP_018334430.1"/>
    </source>
</evidence>
<keyword evidence="4" id="KW-0446">Lipid-binding</keyword>
<dbReference type="Gene3D" id="1.25.40.20">
    <property type="entry name" value="Ankyrin repeat-containing domain"/>
    <property type="match status" value="1"/>
</dbReference>
<dbReference type="CTD" id="3771728"/>
<feature type="domain" description="ACB" evidence="6">
    <location>
        <begin position="19"/>
        <end position="104"/>
    </location>
</feature>
<dbReference type="Proteomes" id="UP000192223">
    <property type="component" value="Unplaced"/>
</dbReference>
<dbReference type="GO" id="GO:0000062">
    <property type="term" value="F:fatty-acyl-CoA binding"/>
    <property type="evidence" value="ECO:0007669"/>
    <property type="project" value="InterPro"/>
</dbReference>
<evidence type="ECO:0000313" key="7">
    <source>
        <dbReference type="Proteomes" id="UP000192223"/>
    </source>
</evidence>
<evidence type="ECO:0000256" key="3">
    <source>
        <dbReference type="ARBA" id="ARBA00023043"/>
    </source>
</evidence>